<dbReference type="Gene3D" id="3.10.100.10">
    <property type="entry name" value="Mannose-Binding Protein A, subunit A"/>
    <property type="match status" value="1"/>
</dbReference>
<keyword evidence="1" id="KW-0732">Signal</keyword>
<feature type="domain" description="C-type lectin" evidence="2">
    <location>
        <begin position="178"/>
        <end position="288"/>
    </location>
</feature>
<feature type="signal peptide" evidence="1">
    <location>
        <begin position="1"/>
        <end position="24"/>
    </location>
</feature>
<evidence type="ECO:0000259" key="2">
    <source>
        <dbReference type="PROSITE" id="PS50041"/>
    </source>
</evidence>
<dbReference type="PANTHER" id="PTHR22803">
    <property type="entry name" value="MANNOSE, PHOSPHOLIPASE, LECTIN RECEPTOR RELATED"/>
    <property type="match status" value="1"/>
</dbReference>
<dbReference type="AlphaFoldDB" id="A0A1T4XLW7"/>
<reference evidence="4" key="1">
    <citation type="submission" date="2017-02" db="EMBL/GenBank/DDBJ databases">
        <authorList>
            <person name="Varghese N."/>
            <person name="Submissions S."/>
        </authorList>
    </citation>
    <scope>NUCLEOTIDE SEQUENCE [LARGE SCALE GENOMIC DNA]</scope>
    <source>
        <strain evidence="4">ATCC 700200</strain>
    </source>
</reference>
<accession>A0A1T4XLW7</accession>
<dbReference type="SUPFAM" id="SSF56436">
    <property type="entry name" value="C-type lectin-like"/>
    <property type="match status" value="1"/>
</dbReference>
<feature type="chain" id="PRO_5012142900" evidence="1">
    <location>
        <begin position="25"/>
        <end position="305"/>
    </location>
</feature>
<evidence type="ECO:0000313" key="4">
    <source>
        <dbReference type="Proteomes" id="UP000190774"/>
    </source>
</evidence>
<dbReference type="Pfam" id="PF00059">
    <property type="entry name" value="Lectin_C"/>
    <property type="match status" value="1"/>
</dbReference>
<dbReference type="Proteomes" id="UP000190774">
    <property type="component" value="Unassembled WGS sequence"/>
</dbReference>
<organism evidence="3 4">
    <name type="scientific">Prosthecobacter debontii</name>
    <dbReference type="NCBI Taxonomy" id="48467"/>
    <lineage>
        <taxon>Bacteria</taxon>
        <taxon>Pseudomonadati</taxon>
        <taxon>Verrucomicrobiota</taxon>
        <taxon>Verrucomicrobiia</taxon>
        <taxon>Verrucomicrobiales</taxon>
        <taxon>Verrucomicrobiaceae</taxon>
        <taxon>Prosthecobacter</taxon>
    </lineage>
</organism>
<gene>
    <name evidence="3" type="ORF">SAMN02745166_01717</name>
</gene>
<sequence length="305" mass="33871">MKISHTLSTVICRLGFILSLSVMAEDAGPSELVTLNNQYEAGLNRAKTPVLERYLVTLGGLLDTTTRAGNLEASLAVNKELESVKATGRTTSFGENLPELKAARDQYQKELMGATQPLHERYITALEALVTSYTKRGLLDEALVVNRQVEKAKAMAIRTAPPAAAQSSSRRPADAVFFQGKYYKTFDSVVSWTQAQEKCVEMGGQLATVSSAAENSQIIQMAMMGKRDAYWLGATDKVKEGQWVWVDGRPMTYTNWGRYQPNNKQLAEHYLVVIVRSKNASLNKTWSDQPKTADGHRPGFICEWR</sequence>
<dbReference type="InterPro" id="IPR016186">
    <property type="entry name" value="C-type_lectin-like/link_sf"/>
</dbReference>
<protein>
    <submittedName>
        <fullName evidence="3">Lectin C-type domain-containing protein</fullName>
    </submittedName>
</protein>
<dbReference type="SMART" id="SM00034">
    <property type="entry name" value="CLECT"/>
    <property type="match status" value="1"/>
</dbReference>
<dbReference type="EMBL" id="FUYE01000004">
    <property type="protein sequence ID" value="SKA90527.1"/>
    <property type="molecule type" value="Genomic_DNA"/>
</dbReference>
<dbReference type="PROSITE" id="PS50041">
    <property type="entry name" value="C_TYPE_LECTIN_2"/>
    <property type="match status" value="1"/>
</dbReference>
<dbReference type="InterPro" id="IPR050111">
    <property type="entry name" value="C-type_lectin/snaclec_domain"/>
</dbReference>
<keyword evidence="4" id="KW-1185">Reference proteome</keyword>
<proteinExistence type="predicted"/>
<dbReference type="InterPro" id="IPR016187">
    <property type="entry name" value="CTDL_fold"/>
</dbReference>
<dbReference type="RefSeq" id="WP_176159303.1">
    <property type="nucleotide sequence ID" value="NZ_FUYE01000004.1"/>
</dbReference>
<dbReference type="InterPro" id="IPR001304">
    <property type="entry name" value="C-type_lectin-like"/>
</dbReference>
<evidence type="ECO:0000256" key="1">
    <source>
        <dbReference type="SAM" id="SignalP"/>
    </source>
</evidence>
<name>A0A1T4XLW7_9BACT</name>
<evidence type="ECO:0000313" key="3">
    <source>
        <dbReference type="EMBL" id="SKA90527.1"/>
    </source>
</evidence>
<dbReference type="CDD" id="cd00037">
    <property type="entry name" value="CLECT"/>
    <property type="match status" value="1"/>
</dbReference>
<dbReference type="STRING" id="48467.SAMN02745166_01717"/>